<dbReference type="EMBL" id="JAGKON010000013">
    <property type="protein sequence ID" value="MBQ0600923.1"/>
    <property type="molecule type" value="Genomic_DNA"/>
</dbReference>
<sequence length="129" mass="14937">MKEIVKDVAVVSLPHRDWSCEAIYYRVKVMPMPGEPGGGNHLFIMIEDRFEFIDHDKTRDILSRIILSRYMSIPARRIHFIFYVSAIGTPNGLNVKMYNFDRDENRQPTMKKDAVDYSGNSAVCAMVMF</sequence>
<comment type="caution">
    <text evidence="1">The sequence shown here is derived from an EMBL/GenBank/DDBJ whole genome shotgun (WGS) entry which is preliminary data.</text>
</comment>
<keyword evidence="2" id="KW-1185">Reference proteome</keyword>
<accession>A0AAP2BIP2</accession>
<proteinExistence type="predicted"/>
<gene>
    <name evidence="1" type="ORF">J7S78_14080</name>
</gene>
<dbReference type="Proteomes" id="UP000673434">
    <property type="component" value="Unassembled WGS sequence"/>
</dbReference>
<dbReference type="RefSeq" id="WP_210846324.1">
    <property type="nucleotide sequence ID" value="NZ_JAGKON010000013.1"/>
</dbReference>
<name>A0AAP2BIP2_KLEOX</name>
<reference evidence="1 2" key="1">
    <citation type="submission" date="2021-03" db="EMBL/GenBank/DDBJ databases">
        <authorList>
            <person name="Stanton E."/>
        </authorList>
    </citation>
    <scope>NUCLEOTIDE SEQUENCE [LARGE SCALE GENOMIC DNA]</scope>
    <source>
        <strain evidence="1 2">2020EL-00037</strain>
    </source>
</reference>
<evidence type="ECO:0000313" key="1">
    <source>
        <dbReference type="EMBL" id="MBQ0600923.1"/>
    </source>
</evidence>
<dbReference type="AlphaFoldDB" id="A0AAP2BIP2"/>
<organism evidence="1 2">
    <name type="scientific">Klebsiella oxytoca</name>
    <dbReference type="NCBI Taxonomy" id="571"/>
    <lineage>
        <taxon>Bacteria</taxon>
        <taxon>Pseudomonadati</taxon>
        <taxon>Pseudomonadota</taxon>
        <taxon>Gammaproteobacteria</taxon>
        <taxon>Enterobacterales</taxon>
        <taxon>Enterobacteriaceae</taxon>
        <taxon>Klebsiella/Raoultella group</taxon>
        <taxon>Klebsiella</taxon>
    </lineage>
</organism>
<evidence type="ECO:0000313" key="2">
    <source>
        <dbReference type="Proteomes" id="UP000673434"/>
    </source>
</evidence>
<protein>
    <submittedName>
        <fullName evidence="1">Uncharacterized protein</fullName>
    </submittedName>
</protein>